<evidence type="ECO:0000256" key="3">
    <source>
        <dbReference type="ARBA" id="ARBA00023163"/>
    </source>
</evidence>
<gene>
    <name evidence="5" type="ORF">SNE25_09355</name>
</gene>
<dbReference type="Proteomes" id="UP001324380">
    <property type="component" value="Chromosome"/>
</dbReference>
<dbReference type="PANTHER" id="PTHR43280:SF32">
    <property type="entry name" value="TRANSCRIPTIONAL REGULATORY PROTEIN"/>
    <property type="match status" value="1"/>
</dbReference>
<organism evidence="5 6">
    <name type="scientific">Mucilaginibacter sabulilitoris</name>
    <dbReference type="NCBI Taxonomy" id="1173583"/>
    <lineage>
        <taxon>Bacteria</taxon>
        <taxon>Pseudomonadati</taxon>
        <taxon>Bacteroidota</taxon>
        <taxon>Sphingobacteriia</taxon>
        <taxon>Sphingobacteriales</taxon>
        <taxon>Sphingobacteriaceae</taxon>
        <taxon>Mucilaginibacter</taxon>
    </lineage>
</organism>
<keyword evidence="3" id="KW-0804">Transcription</keyword>
<evidence type="ECO:0000259" key="4">
    <source>
        <dbReference type="PROSITE" id="PS01124"/>
    </source>
</evidence>
<dbReference type="SUPFAM" id="SSF46689">
    <property type="entry name" value="Homeodomain-like"/>
    <property type="match status" value="1"/>
</dbReference>
<dbReference type="RefSeq" id="WP_321564830.1">
    <property type="nucleotide sequence ID" value="NZ_CP139558.1"/>
</dbReference>
<keyword evidence="1" id="KW-0805">Transcription regulation</keyword>
<keyword evidence="6" id="KW-1185">Reference proteome</keyword>
<keyword evidence="2" id="KW-0238">DNA-binding</keyword>
<protein>
    <submittedName>
        <fullName evidence="5">Helix-turn-helix domain-containing protein</fullName>
    </submittedName>
</protein>
<dbReference type="Gene3D" id="1.10.10.60">
    <property type="entry name" value="Homeodomain-like"/>
    <property type="match status" value="1"/>
</dbReference>
<feature type="domain" description="HTH araC/xylS-type" evidence="4">
    <location>
        <begin position="194"/>
        <end position="300"/>
    </location>
</feature>
<reference evidence="5 6" key="1">
    <citation type="submission" date="2023-11" db="EMBL/GenBank/DDBJ databases">
        <title>Analysis of the Genomes of Mucilaginibacter gossypii cycad 4 and M. sabulilitoris SNA2: microbes with the potential for plant growth promotion.</title>
        <authorList>
            <person name="Hirsch A.M."/>
            <person name="Humm E."/>
            <person name="Rubbi M."/>
            <person name="Del Vecchio G."/>
            <person name="Ha S.M."/>
            <person name="Pellegrini M."/>
            <person name="Gunsalus R.P."/>
        </authorList>
    </citation>
    <scope>NUCLEOTIDE SEQUENCE [LARGE SCALE GENOMIC DNA]</scope>
    <source>
        <strain evidence="5 6">SNA2</strain>
    </source>
</reference>
<dbReference type="EMBL" id="CP139558">
    <property type="protein sequence ID" value="WPU95724.1"/>
    <property type="molecule type" value="Genomic_DNA"/>
</dbReference>
<evidence type="ECO:0000313" key="5">
    <source>
        <dbReference type="EMBL" id="WPU95724.1"/>
    </source>
</evidence>
<evidence type="ECO:0000256" key="1">
    <source>
        <dbReference type="ARBA" id="ARBA00023015"/>
    </source>
</evidence>
<proteinExistence type="predicted"/>
<sequence>MEPIETLADFYRRHPVDEQTEFAENNTGQGHFNVFRREPCLNRSPFGRRDFYKVALVIGKGKMVYADKEVVIQCQALVFSSPAVPSAWETGGGPQTGYFCLFTQAFIESDDYKGRLPEFPLFQPDKGHVLELDDQQLILISGLLERMRTVMAADYRAKYDMLRSYLRILMHEALNLLPVVPVESHAGAPARITAQFLALLERQFPIDSPGQAMALRTPAEFAEGLAVHTNHLNRSVKMITGRTTTLLIADRIIKEAQALLQHTDWSIAQIAAGLGFGEPAYFTNFFKKYTGAAPARTRLSA</sequence>
<dbReference type="PANTHER" id="PTHR43280">
    <property type="entry name" value="ARAC-FAMILY TRANSCRIPTIONAL REGULATOR"/>
    <property type="match status" value="1"/>
</dbReference>
<evidence type="ECO:0000313" key="6">
    <source>
        <dbReference type="Proteomes" id="UP001324380"/>
    </source>
</evidence>
<dbReference type="InterPro" id="IPR009057">
    <property type="entry name" value="Homeodomain-like_sf"/>
</dbReference>
<dbReference type="InterPro" id="IPR018060">
    <property type="entry name" value="HTH_AraC"/>
</dbReference>
<dbReference type="SMART" id="SM00342">
    <property type="entry name" value="HTH_ARAC"/>
    <property type="match status" value="1"/>
</dbReference>
<dbReference type="Pfam" id="PF12833">
    <property type="entry name" value="HTH_18"/>
    <property type="match status" value="1"/>
</dbReference>
<dbReference type="PROSITE" id="PS01124">
    <property type="entry name" value="HTH_ARAC_FAMILY_2"/>
    <property type="match status" value="1"/>
</dbReference>
<evidence type="ECO:0000256" key="2">
    <source>
        <dbReference type="ARBA" id="ARBA00023125"/>
    </source>
</evidence>
<name>A0ABZ0TS33_9SPHI</name>
<accession>A0ABZ0TS33</accession>